<evidence type="ECO:0000313" key="2">
    <source>
        <dbReference type="EMBL" id="CAF1646962.1"/>
    </source>
</evidence>
<dbReference type="Proteomes" id="UP000663832">
    <property type="component" value="Unassembled WGS sequence"/>
</dbReference>
<sequence length="118" mass="14054">MFSFLNKLPCEIYHIIFDYFWAHEILHSFLNINDYIDSILFNYQNYKINGQSIRKSHLDLICQKIQPNQVTSLILSNDNHTPNQSELFRSRVSIEQFTRLRAFKSIEIDDEGASYFID</sequence>
<evidence type="ECO:0008006" key="5">
    <source>
        <dbReference type="Google" id="ProtNLM"/>
    </source>
</evidence>
<organism evidence="1 4">
    <name type="scientific">Adineta steineri</name>
    <dbReference type="NCBI Taxonomy" id="433720"/>
    <lineage>
        <taxon>Eukaryota</taxon>
        <taxon>Metazoa</taxon>
        <taxon>Spiralia</taxon>
        <taxon>Gnathifera</taxon>
        <taxon>Rotifera</taxon>
        <taxon>Eurotatoria</taxon>
        <taxon>Bdelloidea</taxon>
        <taxon>Adinetida</taxon>
        <taxon>Adinetidae</taxon>
        <taxon>Adineta</taxon>
    </lineage>
</organism>
<comment type="caution">
    <text evidence="1">The sequence shown here is derived from an EMBL/GenBank/DDBJ whole genome shotgun (WGS) entry which is preliminary data.</text>
</comment>
<keyword evidence="3" id="KW-1185">Reference proteome</keyword>
<accession>A0A815TK14</accession>
<evidence type="ECO:0000313" key="1">
    <source>
        <dbReference type="EMBL" id="CAF1509655.1"/>
    </source>
</evidence>
<evidence type="ECO:0000313" key="4">
    <source>
        <dbReference type="Proteomes" id="UP000663877"/>
    </source>
</evidence>
<dbReference type="Proteomes" id="UP000663877">
    <property type="component" value="Unassembled WGS sequence"/>
</dbReference>
<proteinExistence type="predicted"/>
<gene>
    <name evidence="1" type="ORF">BJG266_LOCUS43649</name>
    <name evidence="2" type="ORF">QVE165_LOCUS60584</name>
</gene>
<reference evidence="1" key="1">
    <citation type="submission" date="2021-02" db="EMBL/GenBank/DDBJ databases">
        <authorList>
            <person name="Nowell W R."/>
        </authorList>
    </citation>
    <scope>NUCLEOTIDE SEQUENCE</scope>
</reference>
<protein>
    <recommendedName>
        <fullName evidence="5">F-box domain-containing protein</fullName>
    </recommendedName>
</protein>
<dbReference type="EMBL" id="CAJNOI010003212">
    <property type="protein sequence ID" value="CAF1509655.1"/>
    <property type="molecule type" value="Genomic_DNA"/>
</dbReference>
<dbReference type="OrthoDB" id="10057985at2759"/>
<dbReference type="EMBL" id="CAJNOM010003560">
    <property type="protein sequence ID" value="CAF1646962.1"/>
    <property type="molecule type" value="Genomic_DNA"/>
</dbReference>
<dbReference type="AlphaFoldDB" id="A0A815TK14"/>
<evidence type="ECO:0000313" key="3">
    <source>
        <dbReference type="Proteomes" id="UP000663832"/>
    </source>
</evidence>
<name>A0A815TK14_9BILA</name>